<protein>
    <recommendedName>
        <fullName evidence="5">RNA methyltransferase</fullName>
    </recommendedName>
</protein>
<dbReference type="PANTHER" id="PTHR12150">
    <property type="entry name" value="CLASS IV SAM-BINDING METHYLTRANSFERASE-RELATED"/>
    <property type="match status" value="1"/>
</dbReference>
<dbReference type="PANTHER" id="PTHR12150:SF13">
    <property type="entry name" value="METHYLTRANSFERASE C9ORF114-RELATED"/>
    <property type="match status" value="1"/>
</dbReference>
<dbReference type="OrthoDB" id="361029at2759"/>
<dbReference type="InterPro" id="IPR003750">
    <property type="entry name" value="Put_MeTrfase-C9orf114-like"/>
</dbReference>
<evidence type="ECO:0000256" key="2">
    <source>
        <dbReference type="SAM" id="MobiDB-lite"/>
    </source>
</evidence>
<reference evidence="3" key="1">
    <citation type="submission" date="2021-02" db="EMBL/GenBank/DDBJ databases">
        <authorList>
            <person name="Nowell W R."/>
        </authorList>
    </citation>
    <scope>NUCLEOTIDE SEQUENCE</scope>
    <source>
        <strain evidence="3">Ploen Becks lab</strain>
    </source>
</reference>
<dbReference type="Gene3D" id="2.40.50.140">
    <property type="entry name" value="Nucleic acid-binding proteins"/>
    <property type="match status" value="1"/>
</dbReference>
<dbReference type="EMBL" id="CAJNOC010000334">
    <property type="protein sequence ID" value="CAF0746734.1"/>
    <property type="molecule type" value="Genomic_DNA"/>
</dbReference>
<dbReference type="Pfam" id="PF02598">
    <property type="entry name" value="Methyltrn_RNA_3"/>
    <property type="match status" value="1"/>
</dbReference>
<sequence length="495" mass="57730">METKRKDNFTNGKNKKFKREQNIKLENSQSDSQNDDFDDKISSENIVYNMPKPGPHAKAGEWRKWKMMKRAIRQEREEKKLIKRREFEEKEKELAEFRKHNPEVNKGRDFTISIAIPGSIIGKVQSKELKTYVAGQIGRAATLFCIDEIIVYNEYAIENKLQTENNEQLIKILDYMECPQYLRKSLFPPHKYLEHVGLLHPLEAPHHFKLNDDWEYREGVVTDIPTKEDKGSWVDIGLNNKIQIDKQLQSGLRVTVKKQTTNSGKLKGLVVSPETPRVESGLYWGYQVRYASAFRKIIYESSFKGNYDLKIGINLNGNKLSLDHLDKLPKSKRVLIMFGGLNGIEAALEADEKLKANKMEQIFQIVCESPKFEQKYGSRSIRLEEAILISLAVLRPKILEANQKESDNFETNIQEIQDEDKESDEETEGDNDVENQEEEEEDQEEDEDDDEKEEEEEEQEEDEDDDEKEEEEEEQEEDEDDEDQEEENDDSNSDS</sequence>
<feature type="region of interest" description="Disordered" evidence="2">
    <location>
        <begin position="416"/>
        <end position="495"/>
    </location>
</feature>
<organism evidence="3 4">
    <name type="scientific">Brachionus calyciflorus</name>
    <dbReference type="NCBI Taxonomy" id="104777"/>
    <lineage>
        <taxon>Eukaryota</taxon>
        <taxon>Metazoa</taxon>
        <taxon>Spiralia</taxon>
        <taxon>Gnathifera</taxon>
        <taxon>Rotifera</taxon>
        <taxon>Eurotatoria</taxon>
        <taxon>Monogononta</taxon>
        <taxon>Pseudotrocha</taxon>
        <taxon>Ploima</taxon>
        <taxon>Brachionidae</taxon>
        <taxon>Brachionus</taxon>
    </lineage>
</organism>
<proteinExistence type="inferred from homology"/>
<dbReference type="Proteomes" id="UP000663879">
    <property type="component" value="Unassembled WGS sequence"/>
</dbReference>
<dbReference type="InterPro" id="IPR012340">
    <property type="entry name" value="NA-bd_OB-fold"/>
</dbReference>
<dbReference type="InterPro" id="IPR029026">
    <property type="entry name" value="tRNA_m1G_MTases_N"/>
</dbReference>
<dbReference type="CDD" id="cd18086">
    <property type="entry name" value="HsC9orf114-like"/>
    <property type="match status" value="1"/>
</dbReference>
<dbReference type="InterPro" id="IPR029028">
    <property type="entry name" value="Alpha/beta_knot_MTases"/>
</dbReference>
<comment type="caution">
    <text evidence="3">The sequence shown here is derived from an EMBL/GenBank/DDBJ whole genome shotgun (WGS) entry which is preliminary data.</text>
</comment>
<evidence type="ECO:0000313" key="3">
    <source>
        <dbReference type="EMBL" id="CAF0746734.1"/>
    </source>
</evidence>
<keyword evidence="4" id="KW-1185">Reference proteome</keyword>
<dbReference type="AlphaFoldDB" id="A0A813P381"/>
<dbReference type="Gene3D" id="3.40.1280.10">
    <property type="match status" value="1"/>
</dbReference>
<feature type="region of interest" description="Disordered" evidence="2">
    <location>
        <begin position="1"/>
        <end position="54"/>
    </location>
</feature>
<accession>A0A813P381</accession>
<evidence type="ECO:0000256" key="1">
    <source>
        <dbReference type="ARBA" id="ARBA00009841"/>
    </source>
</evidence>
<dbReference type="SUPFAM" id="SSF50249">
    <property type="entry name" value="Nucleic acid-binding proteins"/>
    <property type="match status" value="1"/>
</dbReference>
<gene>
    <name evidence="3" type="ORF">OXX778_LOCUS3693</name>
</gene>
<dbReference type="SUPFAM" id="SSF75217">
    <property type="entry name" value="alpha/beta knot"/>
    <property type="match status" value="1"/>
</dbReference>
<comment type="similarity">
    <text evidence="1">Belongs to the class IV-like SAM-binding methyltransferase superfamily.</text>
</comment>
<name>A0A813P381_9BILA</name>
<evidence type="ECO:0008006" key="5">
    <source>
        <dbReference type="Google" id="ProtNLM"/>
    </source>
</evidence>
<evidence type="ECO:0000313" key="4">
    <source>
        <dbReference type="Proteomes" id="UP000663879"/>
    </source>
</evidence>